<evidence type="ECO:0000259" key="3">
    <source>
        <dbReference type="Pfam" id="PF08327"/>
    </source>
</evidence>
<proteinExistence type="inferred from homology"/>
<reference evidence="4" key="1">
    <citation type="submission" date="2016-01" db="EMBL/GenBank/DDBJ databases">
        <authorList>
            <person name="Peeters C."/>
        </authorList>
    </citation>
    <scope>NUCLEOTIDE SEQUENCE</scope>
    <source>
        <strain evidence="4">LMG 29321</strain>
    </source>
</reference>
<dbReference type="Pfam" id="PF08327">
    <property type="entry name" value="AHSA1"/>
    <property type="match status" value="1"/>
</dbReference>
<comment type="caution">
    <text evidence="4">The sequence shown here is derived from an EMBL/GenBank/DDBJ whole genome shotgun (WGS) entry which is preliminary data.</text>
</comment>
<dbReference type="InterPro" id="IPR023393">
    <property type="entry name" value="START-like_dom_sf"/>
</dbReference>
<name>A0A158BC00_9BURK</name>
<evidence type="ECO:0000256" key="2">
    <source>
        <dbReference type="SAM" id="MobiDB-lite"/>
    </source>
</evidence>
<evidence type="ECO:0000313" key="5">
    <source>
        <dbReference type="Proteomes" id="UP000071859"/>
    </source>
</evidence>
<accession>A0A158BC00</accession>
<protein>
    <submittedName>
        <fullName evidence="4">Activator of Hsp90 ATPase 1 family protein</fullName>
    </submittedName>
</protein>
<dbReference type="Proteomes" id="UP000071859">
    <property type="component" value="Unassembled WGS sequence"/>
</dbReference>
<dbReference type="AlphaFoldDB" id="A0A158BC00"/>
<feature type="domain" description="Activator of Hsp90 ATPase homologue 1/2-like C-terminal" evidence="3">
    <location>
        <begin position="33"/>
        <end position="163"/>
    </location>
</feature>
<dbReference type="InterPro" id="IPR013538">
    <property type="entry name" value="ASHA1/2-like_C"/>
</dbReference>
<dbReference type="EMBL" id="FCOX02000010">
    <property type="protein sequence ID" value="SAK67591.1"/>
    <property type="molecule type" value="Genomic_DNA"/>
</dbReference>
<evidence type="ECO:0000256" key="1">
    <source>
        <dbReference type="ARBA" id="ARBA00006817"/>
    </source>
</evidence>
<sequence>MVARRESESARTGNRTALERKSERELVTTRTFDAPSRLVFEAWTTPELFKQWWVPKSSGATLLSCEQDVRVGGSYRLEFAHPKAAAPMAFFGRYLEVVPNARLVWTNEESNDGAVTTVTFEEKDGKTLLVMREDYPSKSALDVAIEGMDEAMPETFEQLDEFLIARGAGAKRT</sequence>
<organism evidence="4 5">
    <name type="scientific">Caballeronia calidae</name>
    <dbReference type="NCBI Taxonomy" id="1777139"/>
    <lineage>
        <taxon>Bacteria</taxon>
        <taxon>Pseudomonadati</taxon>
        <taxon>Pseudomonadota</taxon>
        <taxon>Betaproteobacteria</taxon>
        <taxon>Burkholderiales</taxon>
        <taxon>Burkholderiaceae</taxon>
        <taxon>Caballeronia</taxon>
    </lineage>
</organism>
<gene>
    <name evidence="4" type="ORF">AWB78_02503</name>
</gene>
<dbReference type="RefSeq" id="WP_062604838.1">
    <property type="nucleotide sequence ID" value="NZ_FCOX02000010.1"/>
</dbReference>
<dbReference type="Gene3D" id="3.30.530.20">
    <property type="match status" value="1"/>
</dbReference>
<comment type="similarity">
    <text evidence="1">Belongs to the AHA1 family.</text>
</comment>
<dbReference type="OrthoDB" id="9805228at2"/>
<dbReference type="SUPFAM" id="SSF55961">
    <property type="entry name" value="Bet v1-like"/>
    <property type="match status" value="1"/>
</dbReference>
<evidence type="ECO:0000313" key="4">
    <source>
        <dbReference type="EMBL" id="SAK67591.1"/>
    </source>
</evidence>
<feature type="region of interest" description="Disordered" evidence="2">
    <location>
        <begin position="1"/>
        <end position="24"/>
    </location>
</feature>
<dbReference type="CDD" id="cd07826">
    <property type="entry name" value="SRPBCC_CalC_Aha1-like_9"/>
    <property type="match status" value="1"/>
</dbReference>
<keyword evidence="5" id="KW-1185">Reference proteome</keyword>